<reference evidence="6 7" key="1">
    <citation type="submission" date="2016-10" db="EMBL/GenBank/DDBJ databases">
        <authorList>
            <person name="de Groot N.N."/>
        </authorList>
    </citation>
    <scope>NUCLEOTIDE SEQUENCE [LARGE SCALE GENOMIC DNA]</scope>
    <source>
        <strain evidence="6 7">CGMCC 1.5012</strain>
    </source>
</reference>
<evidence type="ECO:0000256" key="2">
    <source>
        <dbReference type="ARBA" id="ARBA00022723"/>
    </source>
</evidence>
<evidence type="ECO:0000313" key="6">
    <source>
        <dbReference type="EMBL" id="SDM61518.1"/>
    </source>
</evidence>
<keyword evidence="1" id="KW-0004">4Fe-4S</keyword>
<dbReference type="CDD" id="cd00056">
    <property type="entry name" value="ENDO3c"/>
    <property type="match status" value="1"/>
</dbReference>
<protein>
    <submittedName>
        <fullName evidence="6">DNA-3-methyladenine glycosylase III</fullName>
    </submittedName>
</protein>
<dbReference type="PIRSF" id="PIRSF001435">
    <property type="entry name" value="Nth"/>
    <property type="match status" value="1"/>
</dbReference>
<dbReference type="Gene3D" id="1.10.340.30">
    <property type="entry name" value="Hypothetical protein, domain 2"/>
    <property type="match status" value="1"/>
</dbReference>
<feature type="domain" description="HhH-GPD" evidence="5">
    <location>
        <begin position="39"/>
        <end position="194"/>
    </location>
</feature>
<keyword evidence="7" id="KW-1185">Reference proteome</keyword>
<dbReference type="InterPro" id="IPR011257">
    <property type="entry name" value="DNA_glycosylase"/>
</dbReference>
<name>A0A1G9UNK9_9FIRM</name>
<dbReference type="RefSeq" id="WP_092637571.1">
    <property type="nucleotide sequence ID" value="NZ_FNID01000002.1"/>
</dbReference>
<dbReference type="AlphaFoldDB" id="A0A1G9UNK9"/>
<evidence type="ECO:0000256" key="3">
    <source>
        <dbReference type="ARBA" id="ARBA00023004"/>
    </source>
</evidence>
<accession>A0A1G9UNK9</accession>
<evidence type="ECO:0000259" key="5">
    <source>
        <dbReference type="SMART" id="SM00478"/>
    </source>
</evidence>
<evidence type="ECO:0000256" key="4">
    <source>
        <dbReference type="ARBA" id="ARBA00023014"/>
    </source>
</evidence>
<dbReference type="SUPFAM" id="SSF48150">
    <property type="entry name" value="DNA-glycosylase"/>
    <property type="match status" value="1"/>
</dbReference>
<dbReference type="GO" id="GO:0046872">
    <property type="term" value="F:metal ion binding"/>
    <property type="evidence" value="ECO:0007669"/>
    <property type="project" value="UniProtKB-KW"/>
</dbReference>
<dbReference type="EMBL" id="FNID01000002">
    <property type="protein sequence ID" value="SDM61518.1"/>
    <property type="molecule type" value="Genomic_DNA"/>
</dbReference>
<proteinExistence type="predicted"/>
<dbReference type="Pfam" id="PF00730">
    <property type="entry name" value="HhH-GPD"/>
    <property type="match status" value="1"/>
</dbReference>
<dbReference type="OrthoDB" id="9802365at2"/>
<dbReference type="GO" id="GO:0051539">
    <property type="term" value="F:4 iron, 4 sulfur cluster binding"/>
    <property type="evidence" value="ECO:0007669"/>
    <property type="project" value="UniProtKB-KW"/>
</dbReference>
<dbReference type="GO" id="GO:0006284">
    <property type="term" value="P:base-excision repair"/>
    <property type="evidence" value="ECO:0007669"/>
    <property type="project" value="InterPro"/>
</dbReference>
<evidence type="ECO:0000256" key="1">
    <source>
        <dbReference type="ARBA" id="ARBA00022485"/>
    </source>
</evidence>
<organism evidence="6 7">
    <name type="scientific">Acetanaerobacterium elongatum</name>
    <dbReference type="NCBI Taxonomy" id="258515"/>
    <lineage>
        <taxon>Bacteria</taxon>
        <taxon>Bacillati</taxon>
        <taxon>Bacillota</taxon>
        <taxon>Clostridia</taxon>
        <taxon>Eubacteriales</taxon>
        <taxon>Oscillospiraceae</taxon>
        <taxon>Acetanaerobacterium</taxon>
    </lineage>
</organism>
<dbReference type="GO" id="GO:0003824">
    <property type="term" value="F:catalytic activity"/>
    <property type="evidence" value="ECO:0007669"/>
    <property type="project" value="InterPro"/>
</dbReference>
<dbReference type="Proteomes" id="UP000199182">
    <property type="component" value="Unassembled WGS sequence"/>
</dbReference>
<dbReference type="InterPro" id="IPR003265">
    <property type="entry name" value="HhH-GPD_domain"/>
</dbReference>
<dbReference type="SMART" id="SM00478">
    <property type="entry name" value="ENDO3c"/>
    <property type="match status" value="1"/>
</dbReference>
<dbReference type="PANTHER" id="PTHR10359">
    <property type="entry name" value="A/G-SPECIFIC ADENINE GLYCOSYLASE/ENDONUCLEASE III"/>
    <property type="match status" value="1"/>
</dbReference>
<gene>
    <name evidence="6" type="ORF">SAMN05192585_10272</name>
</gene>
<keyword evidence="3" id="KW-0408">Iron</keyword>
<dbReference type="InterPro" id="IPR023170">
    <property type="entry name" value="HhH_base_excis_C"/>
</dbReference>
<evidence type="ECO:0000313" key="7">
    <source>
        <dbReference type="Proteomes" id="UP000199182"/>
    </source>
</evidence>
<dbReference type="STRING" id="258515.SAMN05192585_10272"/>
<dbReference type="PANTHER" id="PTHR10359:SF19">
    <property type="entry name" value="DNA REPAIR GLYCOSYLASE MJ1434-RELATED"/>
    <property type="match status" value="1"/>
</dbReference>
<sequence>MAAHYEGLTELFDKLLAAYGKRHWWPAQTPFEMMVGAILTQNTAWSNVERALAGFGENLTPQYILTCDEANLAEIIRPSGYYNQKAVRLKTLARWYEGYGFDINRVRAKSGEALREELLALNGVGHETAYSMLLYAFDKPYFVVDAYTRRLFERLGLTVPKDYDEFRLAIEASIPQDLYLYNEFHALIVAHAKEHCKVKPCCDGCPITSRCTYEISGQILKNVL</sequence>
<dbReference type="Gene3D" id="1.10.1670.10">
    <property type="entry name" value="Helix-hairpin-Helix base-excision DNA repair enzymes (C-terminal)"/>
    <property type="match status" value="1"/>
</dbReference>
<keyword evidence="4" id="KW-0411">Iron-sulfur</keyword>
<keyword evidence="2" id="KW-0479">Metal-binding</keyword>